<evidence type="ECO:0000313" key="2">
    <source>
        <dbReference type="EMBL" id="KAI6660626.1"/>
    </source>
</evidence>
<gene>
    <name evidence="2" type="ORF">LOD99_10358</name>
</gene>
<evidence type="ECO:0000313" key="3">
    <source>
        <dbReference type="Proteomes" id="UP001165289"/>
    </source>
</evidence>
<organism evidence="2 3">
    <name type="scientific">Oopsacas minuta</name>
    <dbReference type="NCBI Taxonomy" id="111878"/>
    <lineage>
        <taxon>Eukaryota</taxon>
        <taxon>Metazoa</taxon>
        <taxon>Porifera</taxon>
        <taxon>Hexactinellida</taxon>
        <taxon>Hexasterophora</taxon>
        <taxon>Lyssacinosida</taxon>
        <taxon>Leucopsacidae</taxon>
        <taxon>Oopsacas</taxon>
    </lineage>
</organism>
<feature type="compositionally biased region" description="Basic and acidic residues" evidence="1">
    <location>
        <begin position="1"/>
        <end position="16"/>
    </location>
</feature>
<sequence length="96" mass="11511">MDKFVRREPKRARTEEPMADSPSDTTLYVSLPTIPKKNYSYQNYWEERYSWLVDIKEKDHVFCRHCKWFSESGKRFASKFAKTTFTSEGFQTGKRP</sequence>
<proteinExistence type="predicted"/>
<accession>A0AAV7KKY3</accession>
<dbReference type="Proteomes" id="UP001165289">
    <property type="component" value="Unassembled WGS sequence"/>
</dbReference>
<evidence type="ECO:0008006" key="4">
    <source>
        <dbReference type="Google" id="ProtNLM"/>
    </source>
</evidence>
<dbReference type="EMBL" id="JAKMXF010000031">
    <property type="protein sequence ID" value="KAI6660626.1"/>
    <property type="molecule type" value="Genomic_DNA"/>
</dbReference>
<protein>
    <recommendedName>
        <fullName evidence="4">TTF-type domain-containing protein</fullName>
    </recommendedName>
</protein>
<reference evidence="2 3" key="1">
    <citation type="journal article" date="2023" name="BMC Biol.">
        <title>The compact genome of the sponge Oopsacas minuta (Hexactinellida) is lacking key metazoan core genes.</title>
        <authorList>
            <person name="Santini S."/>
            <person name="Schenkelaars Q."/>
            <person name="Jourda C."/>
            <person name="Duchesne M."/>
            <person name="Belahbib H."/>
            <person name="Rocher C."/>
            <person name="Selva M."/>
            <person name="Riesgo A."/>
            <person name="Vervoort M."/>
            <person name="Leys S.P."/>
            <person name="Kodjabachian L."/>
            <person name="Le Bivic A."/>
            <person name="Borchiellini C."/>
            <person name="Claverie J.M."/>
            <person name="Renard E."/>
        </authorList>
    </citation>
    <scope>NUCLEOTIDE SEQUENCE [LARGE SCALE GENOMIC DNA]</scope>
    <source>
        <strain evidence="2">SPO-2</strain>
    </source>
</reference>
<keyword evidence="3" id="KW-1185">Reference proteome</keyword>
<dbReference type="AlphaFoldDB" id="A0AAV7KKY3"/>
<comment type="caution">
    <text evidence="2">The sequence shown here is derived from an EMBL/GenBank/DDBJ whole genome shotgun (WGS) entry which is preliminary data.</text>
</comment>
<evidence type="ECO:0000256" key="1">
    <source>
        <dbReference type="SAM" id="MobiDB-lite"/>
    </source>
</evidence>
<feature type="region of interest" description="Disordered" evidence="1">
    <location>
        <begin position="1"/>
        <end position="24"/>
    </location>
</feature>
<name>A0AAV7KKY3_9METZ</name>